<feature type="transmembrane region" description="Helical" evidence="5">
    <location>
        <begin position="179"/>
        <end position="198"/>
    </location>
</feature>
<dbReference type="GO" id="GO:0005886">
    <property type="term" value="C:plasma membrane"/>
    <property type="evidence" value="ECO:0007669"/>
    <property type="project" value="TreeGrafter"/>
</dbReference>
<keyword evidence="2 5" id="KW-0812">Transmembrane</keyword>
<evidence type="ECO:0000256" key="3">
    <source>
        <dbReference type="ARBA" id="ARBA00022989"/>
    </source>
</evidence>
<evidence type="ECO:0000313" key="7">
    <source>
        <dbReference type="EMBL" id="MEA5123814.1"/>
    </source>
</evidence>
<evidence type="ECO:0000256" key="1">
    <source>
        <dbReference type="ARBA" id="ARBA00004141"/>
    </source>
</evidence>
<dbReference type="Gene3D" id="1.20.1250.20">
    <property type="entry name" value="MFS general substrate transporter like domains"/>
    <property type="match status" value="1"/>
</dbReference>
<dbReference type="STRING" id="1843580.A7D17_11170"/>
<evidence type="ECO:0000313" key="8">
    <source>
        <dbReference type="EMBL" id="OAG68899.1"/>
    </source>
</evidence>
<reference evidence="7 10" key="2">
    <citation type="submission" date="2023-12" db="EMBL/GenBank/DDBJ databases">
        <title>Genome sequencing of Xanthomonas floridensis.</title>
        <authorList>
            <person name="Greer S."/>
            <person name="Harrison J."/>
            <person name="Grant M."/>
            <person name="Vicente J."/>
            <person name="Studholme D."/>
        </authorList>
    </citation>
    <scope>NUCLEOTIDE SEQUENCE [LARGE SCALE GENOMIC DNA]</scope>
    <source>
        <strain evidence="7 10">WHRI 8848</strain>
    </source>
</reference>
<name>A0A1A9MFS3_9XANT</name>
<feature type="transmembrane region" description="Helical" evidence="5">
    <location>
        <begin position="256"/>
        <end position="275"/>
    </location>
</feature>
<evidence type="ECO:0000259" key="6">
    <source>
        <dbReference type="PROSITE" id="PS50850"/>
    </source>
</evidence>
<organism evidence="8 9">
    <name type="scientific">Xanthomonas floridensis</name>
    <dbReference type="NCBI Taxonomy" id="1843580"/>
    <lineage>
        <taxon>Bacteria</taxon>
        <taxon>Pseudomonadati</taxon>
        <taxon>Pseudomonadota</taxon>
        <taxon>Gammaproteobacteria</taxon>
        <taxon>Lysobacterales</taxon>
        <taxon>Lysobacteraceae</taxon>
        <taxon>Xanthomonas</taxon>
    </lineage>
</organism>
<dbReference type="AlphaFoldDB" id="A0A1A9MFS3"/>
<evidence type="ECO:0000313" key="9">
    <source>
        <dbReference type="Proteomes" id="UP000077659"/>
    </source>
</evidence>
<dbReference type="InterPro" id="IPR011701">
    <property type="entry name" value="MFS"/>
</dbReference>
<reference evidence="8 9" key="1">
    <citation type="submission" date="2016-05" db="EMBL/GenBank/DDBJ databases">
        <title>Pathogenic, phenotypic and molecular characterisation of Xanthomonas nasturtii sp. nov. and Xanthomonas floridensis sp. nov., new species of Xanthomonas associated with watercress production in Florida.</title>
        <authorList>
            <person name="Vicente J.G."/>
            <person name="Rothwell S."/>
            <person name="Holub E.B."/>
            <person name="Studholme D.J."/>
        </authorList>
    </citation>
    <scope>NUCLEOTIDE SEQUENCE [LARGE SCALE GENOMIC DNA]</scope>
    <source>
        <strain evidence="8 9">WHRI 8848</strain>
    </source>
</reference>
<dbReference type="CDD" id="cd17365">
    <property type="entry name" value="MFS_PcaK_like"/>
    <property type="match status" value="1"/>
</dbReference>
<sequence length="434" mass="44973">MLQRTSTPAPFVLERMTPFQWRAVAICVLLTMLDGFDVMAMAFTAPHVSADWQLSGKWLGVLFSAGLVGMAVGSLVLAPLADRIGRRTLTLICLAILTVGMGASALAGNAWQLGALRAFTGIGIGGMLACVAVTAAEYATARWRSTATVLQATGYPVGATVGGAIAALLLQHWSWPSVFLLGALGSLACVPLVLAFLPESLEFLMARRPPNAHARFNAVLARMGMPAASQLPPPPVQAAGQGYAALFVGAVRRQSLLIALAFFLLMFSFYFVLSWTPKLLVTAGLSADQGLTGGVLLNLGGIAGGTLFSWLALRARLSRLTAGALILVAVAMLAFGLSSAVLSWAFVTALLTGAAMTAAMGGLYAVAPVVFPAAVRSTGMGWAIGMGRFGAILSPLCAGVLLDAGWTPAMLYLACAVPLLFAAAAVVAMRLPHR</sequence>
<keyword evidence="10" id="KW-1185">Reference proteome</keyword>
<evidence type="ECO:0000313" key="10">
    <source>
        <dbReference type="Proteomes" id="UP001303614"/>
    </source>
</evidence>
<proteinExistence type="predicted"/>
<dbReference type="EMBL" id="JAYFSO010000007">
    <property type="protein sequence ID" value="MEA5123814.1"/>
    <property type="molecule type" value="Genomic_DNA"/>
</dbReference>
<gene>
    <name evidence="8" type="ORF">A7D17_11170</name>
    <name evidence="7" type="ORF">VB146_08080</name>
</gene>
<comment type="caution">
    <text evidence="8">The sequence shown here is derived from an EMBL/GenBank/DDBJ whole genome shotgun (WGS) entry which is preliminary data.</text>
</comment>
<dbReference type="EMBL" id="LXNG01000004">
    <property type="protein sequence ID" value="OAG68899.1"/>
    <property type="molecule type" value="Genomic_DNA"/>
</dbReference>
<feature type="transmembrane region" description="Helical" evidence="5">
    <location>
        <begin position="408"/>
        <end position="429"/>
    </location>
</feature>
<feature type="transmembrane region" description="Helical" evidence="5">
    <location>
        <begin position="58"/>
        <end position="77"/>
    </location>
</feature>
<dbReference type="Pfam" id="PF07690">
    <property type="entry name" value="MFS_1"/>
    <property type="match status" value="1"/>
</dbReference>
<feature type="transmembrane region" description="Helical" evidence="5">
    <location>
        <begin position="353"/>
        <end position="375"/>
    </location>
</feature>
<feature type="transmembrane region" description="Helical" evidence="5">
    <location>
        <begin position="295"/>
        <end position="313"/>
    </location>
</feature>
<accession>A0A1A9MFS3</accession>
<dbReference type="PANTHER" id="PTHR23508">
    <property type="entry name" value="CARBOXYLIC ACID TRANSPORTER PROTEIN HOMOLOG"/>
    <property type="match status" value="1"/>
</dbReference>
<evidence type="ECO:0000256" key="5">
    <source>
        <dbReference type="SAM" id="Phobius"/>
    </source>
</evidence>
<feature type="transmembrane region" description="Helical" evidence="5">
    <location>
        <begin position="325"/>
        <end position="347"/>
    </location>
</feature>
<dbReference type="Proteomes" id="UP001303614">
    <property type="component" value="Unassembled WGS sequence"/>
</dbReference>
<feature type="transmembrane region" description="Helical" evidence="5">
    <location>
        <begin position="382"/>
        <end position="402"/>
    </location>
</feature>
<feature type="transmembrane region" description="Helical" evidence="5">
    <location>
        <begin position="152"/>
        <end position="173"/>
    </location>
</feature>
<feature type="transmembrane region" description="Helical" evidence="5">
    <location>
        <begin position="118"/>
        <end position="140"/>
    </location>
</feature>
<dbReference type="SUPFAM" id="SSF103473">
    <property type="entry name" value="MFS general substrate transporter"/>
    <property type="match status" value="1"/>
</dbReference>
<protein>
    <submittedName>
        <fullName evidence="8">MFS transporter</fullName>
    </submittedName>
</protein>
<dbReference type="Proteomes" id="UP000077659">
    <property type="component" value="Unassembled WGS sequence"/>
</dbReference>
<evidence type="ECO:0000256" key="4">
    <source>
        <dbReference type="ARBA" id="ARBA00023136"/>
    </source>
</evidence>
<dbReference type="InterPro" id="IPR020846">
    <property type="entry name" value="MFS_dom"/>
</dbReference>
<feature type="transmembrane region" description="Helical" evidence="5">
    <location>
        <begin position="89"/>
        <end position="112"/>
    </location>
</feature>
<dbReference type="PANTHER" id="PTHR23508:SF10">
    <property type="entry name" value="CARBOXYLIC ACID TRANSPORTER PROTEIN HOMOLOG"/>
    <property type="match status" value="1"/>
</dbReference>
<dbReference type="OrthoDB" id="7066727at2"/>
<feature type="domain" description="Major facilitator superfamily (MFS) profile" evidence="6">
    <location>
        <begin position="23"/>
        <end position="434"/>
    </location>
</feature>
<dbReference type="PROSITE" id="PS50850">
    <property type="entry name" value="MFS"/>
    <property type="match status" value="1"/>
</dbReference>
<dbReference type="InterPro" id="IPR036259">
    <property type="entry name" value="MFS_trans_sf"/>
</dbReference>
<dbReference type="GO" id="GO:0046943">
    <property type="term" value="F:carboxylic acid transmembrane transporter activity"/>
    <property type="evidence" value="ECO:0007669"/>
    <property type="project" value="TreeGrafter"/>
</dbReference>
<comment type="subcellular location">
    <subcellularLocation>
        <location evidence="1">Membrane</location>
        <topology evidence="1">Multi-pass membrane protein</topology>
    </subcellularLocation>
</comment>
<evidence type="ECO:0000256" key="2">
    <source>
        <dbReference type="ARBA" id="ARBA00022692"/>
    </source>
</evidence>
<keyword evidence="3 5" id="KW-1133">Transmembrane helix</keyword>
<keyword evidence="4 5" id="KW-0472">Membrane</keyword>
<dbReference type="RefSeq" id="WP_064507750.1">
    <property type="nucleotide sequence ID" value="NZ_JAYFSN010000006.1"/>
</dbReference>